<evidence type="ECO:0000256" key="1">
    <source>
        <dbReference type="SAM" id="MobiDB-lite"/>
    </source>
</evidence>
<keyword evidence="3" id="KW-1185">Reference proteome</keyword>
<sequence length="170" mass="19497">MATASFQRLEARKRGLLNPHPAHASAHLDHHPIPRVQGSSLHCTPGTWSNSRSNPRAASIRRRYVDHMHMLGIPTQREHRSNEPAKCLPEFKFFHSLARSTLSLSRGQAKPRQTRQNQGRTLVRRREKRGVGGIRHASLGRYASSDEMMRFRFLGAQIFSRRHFPRGLPQ</sequence>
<accession>A0A4Y7T9T6</accession>
<dbReference type="EMBL" id="QPFP01000022">
    <property type="protein sequence ID" value="TEB30698.1"/>
    <property type="molecule type" value="Genomic_DNA"/>
</dbReference>
<feature type="region of interest" description="Disordered" evidence="1">
    <location>
        <begin position="19"/>
        <end position="57"/>
    </location>
</feature>
<reference evidence="2 3" key="1">
    <citation type="journal article" date="2019" name="Nat. Ecol. Evol.">
        <title>Megaphylogeny resolves global patterns of mushroom evolution.</title>
        <authorList>
            <person name="Varga T."/>
            <person name="Krizsan K."/>
            <person name="Foldi C."/>
            <person name="Dima B."/>
            <person name="Sanchez-Garcia M."/>
            <person name="Sanchez-Ramirez S."/>
            <person name="Szollosi G.J."/>
            <person name="Szarkandi J.G."/>
            <person name="Papp V."/>
            <person name="Albert L."/>
            <person name="Andreopoulos W."/>
            <person name="Angelini C."/>
            <person name="Antonin V."/>
            <person name="Barry K.W."/>
            <person name="Bougher N.L."/>
            <person name="Buchanan P."/>
            <person name="Buyck B."/>
            <person name="Bense V."/>
            <person name="Catcheside P."/>
            <person name="Chovatia M."/>
            <person name="Cooper J."/>
            <person name="Damon W."/>
            <person name="Desjardin D."/>
            <person name="Finy P."/>
            <person name="Geml J."/>
            <person name="Haridas S."/>
            <person name="Hughes K."/>
            <person name="Justo A."/>
            <person name="Karasinski D."/>
            <person name="Kautmanova I."/>
            <person name="Kiss B."/>
            <person name="Kocsube S."/>
            <person name="Kotiranta H."/>
            <person name="LaButti K.M."/>
            <person name="Lechner B.E."/>
            <person name="Liimatainen K."/>
            <person name="Lipzen A."/>
            <person name="Lukacs Z."/>
            <person name="Mihaltcheva S."/>
            <person name="Morgado L.N."/>
            <person name="Niskanen T."/>
            <person name="Noordeloos M.E."/>
            <person name="Ohm R.A."/>
            <person name="Ortiz-Santana B."/>
            <person name="Ovrebo C."/>
            <person name="Racz N."/>
            <person name="Riley R."/>
            <person name="Savchenko A."/>
            <person name="Shiryaev A."/>
            <person name="Soop K."/>
            <person name="Spirin V."/>
            <person name="Szebenyi C."/>
            <person name="Tomsovsky M."/>
            <person name="Tulloss R.E."/>
            <person name="Uehling J."/>
            <person name="Grigoriev I.V."/>
            <person name="Vagvolgyi C."/>
            <person name="Papp T."/>
            <person name="Martin F.M."/>
            <person name="Miettinen O."/>
            <person name="Hibbett D.S."/>
            <person name="Nagy L.G."/>
        </authorList>
    </citation>
    <scope>NUCLEOTIDE SEQUENCE [LARGE SCALE GENOMIC DNA]</scope>
    <source>
        <strain evidence="2 3">FP101781</strain>
    </source>
</reference>
<organism evidence="2 3">
    <name type="scientific">Coprinellus micaceus</name>
    <name type="common">Glistening ink-cap mushroom</name>
    <name type="synonym">Coprinus micaceus</name>
    <dbReference type="NCBI Taxonomy" id="71717"/>
    <lineage>
        <taxon>Eukaryota</taxon>
        <taxon>Fungi</taxon>
        <taxon>Dikarya</taxon>
        <taxon>Basidiomycota</taxon>
        <taxon>Agaricomycotina</taxon>
        <taxon>Agaricomycetes</taxon>
        <taxon>Agaricomycetidae</taxon>
        <taxon>Agaricales</taxon>
        <taxon>Agaricineae</taxon>
        <taxon>Psathyrellaceae</taxon>
        <taxon>Coprinellus</taxon>
    </lineage>
</organism>
<evidence type="ECO:0000313" key="2">
    <source>
        <dbReference type="EMBL" id="TEB30698.1"/>
    </source>
</evidence>
<dbReference type="AlphaFoldDB" id="A0A4Y7T9T6"/>
<protein>
    <submittedName>
        <fullName evidence="2">Uncharacterized protein</fullName>
    </submittedName>
</protein>
<evidence type="ECO:0000313" key="3">
    <source>
        <dbReference type="Proteomes" id="UP000298030"/>
    </source>
</evidence>
<dbReference type="Proteomes" id="UP000298030">
    <property type="component" value="Unassembled WGS sequence"/>
</dbReference>
<gene>
    <name evidence="2" type="ORF">FA13DRAFT_527739</name>
</gene>
<feature type="compositionally biased region" description="Polar residues" evidence="1">
    <location>
        <begin position="37"/>
        <end position="56"/>
    </location>
</feature>
<comment type="caution">
    <text evidence="2">The sequence shown here is derived from an EMBL/GenBank/DDBJ whole genome shotgun (WGS) entry which is preliminary data.</text>
</comment>
<proteinExistence type="predicted"/>
<name>A0A4Y7T9T6_COPMI</name>